<keyword evidence="3" id="KW-1185">Reference proteome</keyword>
<feature type="region of interest" description="Disordered" evidence="1">
    <location>
        <begin position="68"/>
        <end position="100"/>
    </location>
</feature>
<accession>A0A843XJR4</accession>
<comment type="caution">
    <text evidence="2">The sequence shown here is derived from an EMBL/GenBank/DDBJ whole genome shotgun (WGS) entry which is preliminary data.</text>
</comment>
<evidence type="ECO:0000256" key="1">
    <source>
        <dbReference type="SAM" id="MobiDB-lite"/>
    </source>
</evidence>
<proteinExistence type="predicted"/>
<reference evidence="2" key="1">
    <citation type="submission" date="2017-07" db="EMBL/GenBank/DDBJ databases">
        <title>Taro Niue Genome Assembly and Annotation.</title>
        <authorList>
            <person name="Atibalentja N."/>
            <person name="Keating K."/>
            <person name="Fields C.J."/>
        </authorList>
    </citation>
    <scope>NUCLEOTIDE SEQUENCE</scope>
    <source>
        <strain evidence="2">Niue_2</strain>
        <tissue evidence="2">Leaf</tissue>
    </source>
</reference>
<evidence type="ECO:0000313" key="3">
    <source>
        <dbReference type="Proteomes" id="UP000652761"/>
    </source>
</evidence>
<feature type="region of interest" description="Disordered" evidence="1">
    <location>
        <begin position="1"/>
        <end position="47"/>
    </location>
</feature>
<dbReference type="AlphaFoldDB" id="A0A843XJR4"/>
<gene>
    <name evidence="2" type="ORF">Taro_052897</name>
</gene>
<name>A0A843XJR4_COLES</name>
<feature type="compositionally biased region" description="Polar residues" evidence="1">
    <location>
        <begin position="7"/>
        <end position="17"/>
    </location>
</feature>
<protein>
    <submittedName>
        <fullName evidence="2">Uncharacterized protein</fullName>
    </submittedName>
</protein>
<dbReference type="EMBL" id="NMUH01009300">
    <property type="protein sequence ID" value="MQM19884.1"/>
    <property type="molecule type" value="Genomic_DNA"/>
</dbReference>
<sequence>MRVATGSCENATSSCTGRNGLIDSGRDGLVRSGRRSRRQALSRSDCDSRLYHDGPVNAAYRAVTFTRSAPESDRDKNSIFDCGPDLPYLTQGDSENHNYL</sequence>
<organism evidence="2 3">
    <name type="scientific">Colocasia esculenta</name>
    <name type="common">Wild taro</name>
    <name type="synonym">Arum esculentum</name>
    <dbReference type="NCBI Taxonomy" id="4460"/>
    <lineage>
        <taxon>Eukaryota</taxon>
        <taxon>Viridiplantae</taxon>
        <taxon>Streptophyta</taxon>
        <taxon>Embryophyta</taxon>
        <taxon>Tracheophyta</taxon>
        <taxon>Spermatophyta</taxon>
        <taxon>Magnoliopsida</taxon>
        <taxon>Liliopsida</taxon>
        <taxon>Araceae</taxon>
        <taxon>Aroideae</taxon>
        <taxon>Colocasieae</taxon>
        <taxon>Colocasia</taxon>
    </lineage>
</organism>
<evidence type="ECO:0000313" key="2">
    <source>
        <dbReference type="EMBL" id="MQM19884.1"/>
    </source>
</evidence>
<dbReference type="Proteomes" id="UP000652761">
    <property type="component" value="Unassembled WGS sequence"/>
</dbReference>
<feature type="compositionally biased region" description="Polar residues" evidence="1">
    <location>
        <begin position="91"/>
        <end position="100"/>
    </location>
</feature>